<evidence type="ECO:0000313" key="2">
    <source>
        <dbReference type="EMBL" id="TVV74079.1"/>
    </source>
</evidence>
<comment type="caution">
    <text evidence="2">The sequence shown here is derived from an EMBL/GenBank/DDBJ whole genome shotgun (WGS) entry which is preliminary data.</text>
</comment>
<evidence type="ECO:0000256" key="1">
    <source>
        <dbReference type="SAM" id="SignalP"/>
    </source>
</evidence>
<sequence>MSRSLILGLLLAAAAMPAAAAPARDNAKGEASLAKMLAGRVPGPPVDCLTTNRIQSSEIVDRTAIVYRVGGTLYVNRPQSGVESLDRGDILVISTSLPQLCSIDVVRLIDQTSRFHSGFVGLGPFVPYARPDAK</sequence>
<protein>
    <submittedName>
        <fullName evidence="2">Uncharacterized protein</fullName>
    </submittedName>
</protein>
<dbReference type="EMBL" id="VNIM01000039">
    <property type="protein sequence ID" value="TVV74079.1"/>
    <property type="molecule type" value="Genomic_DNA"/>
</dbReference>
<dbReference type="Proteomes" id="UP000318681">
    <property type="component" value="Unassembled WGS sequence"/>
</dbReference>
<proteinExistence type="predicted"/>
<feature type="chain" id="PRO_5022173686" evidence="1">
    <location>
        <begin position="21"/>
        <end position="134"/>
    </location>
</feature>
<dbReference type="OrthoDB" id="5956991at2"/>
<keyword evidence="1" id="KW-0732">Signal</keyword>
<organism evidence="2 3">
    <name type="scientific">Alterirhizorhabdus solaris</name>
    <dbReference type="NCBI Taxonomy" id="2529389"/>
    <lineage>
        <taxon>Bacteria</taxon>
        <taxon>Pseudomonadati</taxon>
        <taxon>Pseudomonadota</taxon>
        <taxon>Alphaproteobacteria</taxon>
        <taxon>Sphingomonadales</taxon>
        <taxon>Rhizorhabdaceae</taxon>
        <taxon>Alterirhizorhabdus</taxon>
    </lineage>
</organism>
<name>A0A558R3X9_9SPHN</name>
<keyword evidence="3" id="KW-1185">Reference proteome</keyword>
<evidence type="ECO:0000313" key="3">
    <source>
        <dbReference type="Proteomes" id="UP000318681"/>
    </source>
</evidence>
<reference evidence="2 3" key="1">
    <citation type="submission" date="2019-07" db="EMBL/GenBank/DDBJ databases">
        <title>Sphingomonas solaris sp. nov., isolated from a solar panel from Boston, Massachusetts.</title>
        <authorList>
            <person name="Tanner K."/>
            <person name="Pascual J."/>
            <person name="Mancuso C."/>
            <person name="Pereto J."/>
            <person name="Khalil A."/>
            <person name="Vilanova C."/>
        </authorList>
    </citation>
    <scope>NUCLEOTIDE SEQUENCE [LARGE SCALE GENOMIC DNA]</scope>
    <source>
        <strain evidence="2 3">R4DWN</strain>
    </source>
</reference>
<feature type="signal peptide" evidence="1">
    <location>
        <begin position="1"/>
        <end position="20"/>
    </location>
</feature>
<gene>
    <name evidence="2" type="ORF">FOY91_10820</name>
</gene>
<accession>A0A558R3X9</accession>
<dbReference type="AlphaFoldDB" id="A0A558R3X9"/>